<proteinExistence type="inferred from homology"/>
<feature type="chain" id="PRO_5040837850" description="Heme haloperoxidase family profile domain-containing protein" evidence="8">
    <location>
        <begin position="17"/>
        <end position="241"/>
    </location>
</feature>
<evidence type="ECO:0000313" key="10">
    <source>
        <dbReference type="EMBL" id="KAJ5085596.1"/>
    </source>
</evidence>
<dbReference type="EMBL" id="JAPQKI010000010">
    <property type="protein sequence ID" value="KAJ5085596.1"/>
    <property type="molecule type" value="Genomic_DNA"/>
</dbReference>
<accession>A0A9W9EPI8</accession>
<keyword evidence="6" id="KW-0408">Iron</keyword>
<evidence type="ECO:0000256" key="5">
    <source>
        <dbReference type="ARBA" id="ARBA00023002"/>
    </source>
</evidence>
<dbReference type="Proteomes" id="UP001149074">
    <property type="component" value="Unassembled WGS sequence"/>
</dbReference>
<dbReference type="InterPro" id="IPR000028">
    <property type="entry name" value="Chloroperoxidase"/>
</dbReference>
<gene>
    <name evidence="10" type="ORF">N7532_010367</name>
</gene>
<evidence type="ECO:0000259" key="9">
    <source>
        <dbReference type="PROSITE" id="PS51405"/>
    </source>
</evidence>
<comment type="similarity">
    <text evidence="7">Belongs to the chloroperoxidase family.</text>
</comment>
<organism evidence="10 11">
    <name type="scientific">Penicillium argentinense</name>
    <dbReference type="NCBI Taxonomy" id="1131581"/>
    <lineage>
        <taxon>Eukaryota</taxon>
        <taxon>Fungi</taxon>
        <taxon>Dikarya</taxon>
        <taxon>Ascomycota</taxon>
        <taxon>Pezizomycotina</taxon>
        <taxon>Eurotiomycetes</taxon>
        <taxon>Eurotiomycetidae</taxon>
        <taxon>Eurotiales</taxon>
        <taxon>Aspergillaceae</taxon>
        <taxon>Penicillium</taxon>
    </lineage>
</organism>
<keyword evidence="11" id="KW-1185">Reference proteome</keyword>
<comment type="cofactor">
    <cofactor evidence="1">
        <name>heme b</name>
        <dbReference type="ChEBI" id="CHEBI:60344"/>
    </cofactor>
</comment>
<feature type="signal peptide" evidence="8">
    <location>
        <begin position="1"/>
        <end position="16"/>
    </location>
</feature>
<dbReference type="AlphaFoldDB" id="A0A9W9EPI8"/>
<dbReference type="InterPro" id="IPR036851">
    <property type="entry name" value="Chloroperoxidase-like_sf"/>
</dbReference>
<evidence type="ECO:0000256" key="7">
    <source>
        <dbReference type="ARBA" id="ARBA00025795"/>
    </source>
</evidence>
<evidence type="ECO:0000256" key="2">
    <source>
        <dbReference type="ARBA" id="ARBA00022559"/>
    </source>
</evidence>
<evidence type="ECO:0000256" key="8">
    <source>
        <dbReference type="SAM" id="SignalP"/>
    </source>
</evidence>
<feature type="domain" description="Heme haloperoxidase family profile" evidence="9">
    <location>
        <begin position="1"/>
        <end position="163"/>
    </location>
</feature>
<dbReference type="Pfam" id="PF01328">
    <property type="entry name" value="Peroxidase_2"/>
    <property type="match status" value="1"/>
</dbReference>
<keyword evidence="4" id="KW-0479">Metal-binding</keyword>
<evidence type="ECO:0000256" key="1">
    <source>
        <dbReference type="ARBA" id="ARBA00001970"/>
    </source>
</evidence>
<evidence type="ECO:0000256" key="4">
    <source>
        <dbReference type="ARBA" id="ARBA00022723"/>
    </source>
</evidence>
<keyword evidence="8" id="KW-0732">Signal</keyword>
<evidence type="ECO:0000256" key="6">
    <source>
        <dbReference type="ARBA" id="ARBA00023004"/>
    </source>
</evidence>
<evidence type="ECO:0000256" key="3">
    <source>
        <dbReference type="ARBA" id="ARBA00022617"/>
    </source>
</evidence>
<sequence>MAWAFLTLTIASRVTGQWADLTLSRTHGDAHSLSVERFEAVYAAVGNDTSENRLDQRYTLDKIRAPYQAVQEHSIKTNPYYFTGTLSTVAIVPGSYNLVINLMSNHSEEEPSGYLDSYSFKQFFGVTGYPGSFIWHKGQERIPKNWYKRPTISPYGLTDSLVDIGIGYLAYPKALRIGGNNGSVNSFTGISLEDLTGGVLNVKNLFEGDNFACLTFALAQQAITHLFKGAAGVCQQLNQFR</sequence>
<dbReference type="PANTHER" id="PTHR33577:SF1">
    <property type="entry name" value="HEME HALOPEROXIDASE FAMILY PROFILE DOMAIN-CONTAINING PROTEIN"/>
    <property type="match status" value="1"/>
</dbReference>
<protein>
    <recommendedName>
        <fullName evidence="9">Heme haloperoxidase family profile domain-containing protein</fullName>
    </recommendedName>
</protein>
<dbReference type="PANTHER" id="PTHR33577">
    <property type="entry name" value="STERIGMATOCYSTIN BIOSYNTHESIS PEROXIDASE STCC-RELATED"/>
    <property type="match status" value="1"/>
</dbReference>
<dbReference type="OrthoDB" id="407298at2759"/>
<comment type="caution">
    <text evidence="10">The sequence shown here is derived from an EMBL/GenBank/DDBJ whole genome shotgun (WGS) entry which is preliminary data.</text>
</comment>
<name>A0A9W9EPI8_9EURO</name>
<reference evidence="10" key="2">
    <citation type="journal article" date="2023" name="IMA Fungus">
        <title>Comparative genomic study of the Penicillium genus elucidates a diverse pangenome and 15 lateral gene transfer events.</title>
        <authorList>
            <person name="Petersen C."/>
            <person name="Sorensen T."/>
            <person name="Nielsen M.R."/>
            <person name="Sondergaard T.E."/>
            <person name="Sorensen J.L."/>
            <person name="Fitzpatrick D.A."/>
            <person name="Frisvad J.C."/>
            <person name="Nielsen K.L."/>
        </authorList>
    </citation>
    <scope>NUCLEOTIDE SEQUENCE</scope>
    <source>
        <strain evidence="10">IBT 30761</strain>
    </source>
</reference>
<keyword evidence="5" id="KW-0560">Oxidoreductase</keyword>
<dbReference type="GO" id="GO:0046872">
    <property type="term" value="F:metal ion binding"/>
    <property type="evidence" value="ECO:0007669"/>
    <property type="project" value="UniProtKB-KW"/>
</dbReference>
<dbReference type="RefSeq" id="XP_056470274.1">
    <property type="nucleotide sequence ID" value="XM_056622858.1"/>
</dbReference>
<dbReference type="PROSITE" id="PS51405">
    <property type="entry name" value="HEME_HALOPEROXIDASE"/>
    <property type="match status" value="1"/>
</dbReference>
<keyword evidence="3" id="KW-0349">Heme</keyword>
<reference evidence="10" key="1">
    <citation type="submission" date="2022-11" db="EMBL/GenBank/DDBJ databases">
        <authorList>
            <person name="Petersen C."/>
        </authorList>
    </citation>
    <scope>NUCLEOTIDE SEQUENCE</scope>
    <source>
        <strain evidence="10">IBT 30761</strain>
    </source>
</reference>
<dbReference type="Gene3D" id="1.10.489.10">
    <property type="entry name" value="Chloroperoxidase-like"/>
    <property type="match status" value="1"/>
</dbReference>
<dbReference type="GeneID" id="81361837"/>
<keyword evidence="2" id="KW-0575">Peroxidase</keyword>
<evidence type="ECO:0000313" key="11">
    <source>
        <dbReference type="Proteomes" id="UP001149074"/>
    </source>
</evidence>
<dbReference type="GO" id="GO:0004601">
    <property type="term" value="F:peroxidase activity"/>
    <property type="evidence" value="ECO:0007669"/>
    <property type="project" value="UniProtKB-KW"/>
</dbReference>